<dbReference type="GO" id="GO:0003677">
    <property type="term" value="F:DNA binding"/>
    <property type="evidence" value="ECO:0007669"/>
    <property type="project" value="UniProtKB-KW"/>
</dbReference>
<organism evidence="5 6">
    <name type="scientific">Eiseniibacteriota bacterium</name>
    <dbReference type="NCBI Taxonomy" id="2212470"/>
    <lineage>
        <taxon>Bacteria</taxon>
        <taxon>Candidatus Eiseniibacteriota</taxon>
    </lineage>
</organism>
<keyword evidence="1" id="KW-0805">Transcription regulation</keyword>
<evidence type="ECO:0000256" key="2">
    <source>
        <dbReference type="ARBA" id="ARBA00023125"/>
    </source>
</evidence>
<evidence type="ECO:0000259" key="4">
    <source>
        <dbReference type="PROSITE" id="PS51118"/>
    </source>
</evidence>
<evidence type="ECO:0000313" key="5">
    <source>
        <dbReference type="EMBL" id="MCA9757939.1"/>
    </source>
</evidence>
<dbReference type="InterPro" id="IPR036390">
    <property type="entry name" value="WH_DNA-bd_sf"/>
</dbReference>
<dbReference type="Pfam" id="PF01638">
    <property type="entry name" value="HxlR"/>
    <property type="match status" value="1"/>
</dbReference>
<accession>A0A956SFW8</accession>
<keyword evidence="2" id="KW-0238">DNA-binding</keyword>
<dbReference type="Proteomes" id="UP000739538">
    <property type="component" value="Unassembled WGS sequence"/>
</dbReference>
<name>A0A956SFW8_UNCEI</name>
<dbReference type="Gene3D" id="1.10.10.10">
    <property type="entry name" value="Winged helix-like DNA-binding domain superfamily/Winged helix DNA-binding domain"/>
    <property type="match status" value="1"/>
</dbReference>
<dbReference type="SUPFAM" id="SSF46785">
    <property type="entry name" value="Winged helix' DNA-binding domain"/>
    <property type="match status" value="1"/>
</dbReference>
<feature type="domain" description="HTH hxlR-type" evidence="4">
    <location>
        <begin position="43"/>
        <end position="137"/>
    </location>
</feature>
<dbReference type="EMBL" id="JAGQHS010000130">
    <property type="protein sequence ID" value="MCA9757939.1"/>
    <property type="molecule type" value="Genomic_DNA"/>
</dbReference>
<dbReference type="InterPro" id="IPR036388">
    <property type="entry name" value="WH-like_DNA-bd_sf"/>
</dbReference>
<dbReference type="PROSITE" id="PS51118">
    <property type="entry name" value="HTH_HXLR"/>
    <property type="match status" value="1"/>
</dbReference>
<evidence type="ECO:0000256" key="1">
    <source>
        <dbReference type="ARBA" id="ARBA00023015"/>
    </source>
</evidence>
<protein>
    <submittedName>
        <fullName evidence="5">Winged helix-turn-helix transcriptional regulator</fullName>
    </submittedName>
</protein>
<proteinExistence type="predicted"/>
<comment type="caution">
    <text evidence="5">The sequence shown here is derived from an EMBL/GenBank/DDBJ whole genome shotgun (WGS) entry which is preliminary data.</text>
</comment>
<dbReference type="PANTHER" id="PTHR33204">
    <property type="entry name" value="TRANSCRIPTIONAL REGULATOR, MARR FAMILY"/>
    <property type="match status" value="1"/>
</dbReference>
<dbReference type="AlphaFoldDB" id="A0A956SFW8"/>
<evidence type="ECO:0000313" key="6">
    <source>
        <dbReference type="Proteomes" id="UP000739538"/>
    </source>
</evidence>
<gene>
    <name evidence="5" type="ORF">KDA27_19260</name>
</gene>
<reference evidence="5" key="2">
    <citation type="journal article" date="2021" name="Microbiome">
        <title>Successional dynamics and alternative stable states in a saline activated sludge microbial community over 9 years.</title>
        <authorList>
            <person name="Wang Y."/>
            <person name="Ye J."/>
            <person name="Ju F."/>
            <person name="Liu L."/>
            <person name="Boyd J.A."/>
            <person name="Deng Y."/>
            <person name="Parks D.H."/>
            <person name="Jiang X."/>
            <person name="Yin X."/>
            <person name="Woodcroft B.J."/>
            <person name="Tyson G.W."/>
            <person name="Hugenholtz P."/>
            <person name="Polz M.F."/>
            <person name="Zhang T."/>
        </authorList>
    </citation>
    <scope>NUCLEOTIDE SEQUENCE</scope>
    <source>
        <strain evidence="5">HKST-UBA02</strain>
    </source>
</reference>
<dbReference type="InterPro" id="IPR002577">
    <property type="entry name" value="HTH_HxlR"/>
</dbReference>
<evidence type="ECO:0000256" key="3">
    <source>
        <dbReference type="ARBA" id="ARBA00023163"/>
    </source>
</evidence>
<sequence>MALVELGWISKHGGHGHPLRPEYLITEEGALLAKAATSLQSALDRSEWSDLLLRKWSLPVLAALLGGAERFNAVRNVLTADGVKPTPRALALALADLESAGLVRRDVAPGKPPSTRYGSTIPAGLRKALEGVLVALT</sequence>
<keyword evidence="3" id="KW-0804">Transcription</keyword>
<reference evidence="5" key="1">
    <citation type="submission" date="2020-04" db="EMBL/GenBank/DDBJ databases">
        <authorList>
            <person name="Zhang T."/>
        </authorList>
    </citation>
    <scope>NUCLEOTIDE SEQUENCE</scope>
    <source>
        <strain evidence="5">HKST-UBA02</strain>
    </source>
</reference>